<proteinExistence type="predicted"/>
<keyword evidence="4" id="KW-1185">Reference proteome</keyword>
<feature type="compositionally biased region" description="Basic and acidic residues" evidence="1">
    <location>
        <begin position="1"/>
        <end position="14"/>
    </location>
</feature>
<accession>A0AA88TES1</accession>
<dbReference type="Pfam" id="PF25496">
    <property type="entry name" value="URGCP"/>
    <property type="match status" value="1"/>
</dbReference>
<feature type="region of interest" description="Disordered" evidence="1">
    <location>
        <begin position="1"/>
        <end position="31"/>
    </location>
</feature>
<dbReference type="InterPro" id="IPR057365">
    <property type="entry name" value="URGCP"/>
</dbReference>
<dbReference type="AlphaFoldDB" id="A0AA88TES1"/>
<dbReference type="InterPro" id="IPR052986">
    <property type="entry name" value="VLIG_GTPase"/>
</dbReference>
<evidence type="ECO:0000259" key="2">
    <source>
        <dbReference type="Pfam" id="PF25496"/>
    </source>
</evidence>
<feature type="region of interest" description="Disordered" evidence="1">
    <location>
        <begin position="97"/>
        <end position="117"/>
    </location>
</feature>
<reference evidence="3" key="1">
    <citation type="submission" date="2023-08" db="EMBL/GenBank/DDBJ databases">
        <title>Chromosome-level Genome Assembly of mud carp (Cirrhinus molitorella).</title>
        <authorList>
            <person name="Liu H."/>
        </authorList>
    </citation>
    <scope>NUCLEOTIDE SEQUENCE</scope>
    <source>
        <strain evidence="3">Prfri</strain>
        <tissue evidence="3">Muscle</tissue>
    </source>
</reference>
<dbReference type="PANTHER" id="PTHR14819">
    <property type="entry name" value="GTP-BINDING"/>
    <property type="match status" value="1"/>
</dbReference>
<protein>
    <recommendedName>
        <fullName evidence="2">Up-regulator of cell proliferation-like domain-containing protein</fullName>
    </recommendedName>
</protein>
<evidence type="ECO:0000256" key="1">
    <source>
        <dbReference type="SAM" id="MobiDB-lite"/>
    </source>
</evidence>
<organism evidence="3 4">
    <name type="scientific">Cirrhinus molitorella</name>
    <name type="common">mud carp</name>
    <dbReference type="NCBI Taxonomy" id="172907"/>
    <lineage>
        <taxon>Eukaryota</taxon>
        <taxon>Metazoa</taxon>
        <taxon>Chordata</taxon>
        <taxon>Craniata</taxon>
        <taxon>Vertebrata</taxon>
        <taxon>Euteleostomi</taxon>
        <taxon>Actinopterygii</taxon>
        <taxon>Neopterygii</taxon>
        <taxon>Teleostei</taxon>
        <taxon>Ostariophysi</taxon>
        <taxon>Cypriniformes</taxon>
        <taxon>Cyprinidae</taxon>
        <taxon>Labeoninae</taxon>
        <taxon>Labeonini</taxon>
        <taxon>Cirrhinus</taxon>
    </lineage>
</organism>
<evidence type="ECO:0000313" key="4">
    <source>
        <dbReference type="Proteomes" id="UP001187343"/>
    </source>
</evidence>
<sequence>MDRSPQEESHRIDEAPQTEEQSTKETNKSPLMTENIMKKLLENLGLVKYFDEKLTLHTVLQINKNSVTDVPLQSPSDLPWLFLKRLMMLQRTARSVKCSSSDGTKDSEWDDDQDSAKADCPQSVNPLDILTAVFLCSDSFLQQEMIMKMSMCQFAVPLLLPNSGLSV</sequence>
<comment type="caution">
    <text evidence="3">The sequence shown here is derived from an EMBL/GenBank/DDBJ whole genome shotgun (WGS) entry which is preliminary data.</text>
</comment>
<dbReference type="PANTHER" id="PTHR14819:SF9">
    <property type="entry name" value="UP-REGULATOR OF CELL PROLIFERATION-LIKE"/>
    <property type="match status" value="1"/>
</dbReference>
<dbReference type="EMBL" id="JAUYZG010000023">
    <property type="protein sequence ID" value="KAK2871463.1"/>
    <property type="molecule type" value="Genomic_DNA"/>
</dbReference>
<name>A0AA88TES1_9TELE</name>
<evidence type="ECO:0000313" key="3">
    <source>
        <dbReference type="EMBL" id="KAK2871463.1"/>
    </source>
</evidence>
<dbReference type="Proteomes" id="UP001187343">
    <property type="component" value="Unassembled WGS sequence"/>
</dbReference>
<feature type="domain" description="Up-regulator of cell proliferation-like" evidence="2">
    <location>
        <begin position="124"/>
        <end position="163"/>
    </location>
</feature>
<gene>
    <name evidence="3" type="ORF">Q8A67_023990</name>
</gene>